<protein>
    <submittedName>
        <fullName evidence="2">Uncharacterized protein</fullName>
    </submittedName>
</protein>
<organism evidence="2 3">
    <name type="scientific">Fusarium sarcochroum</name>
    <dbReference type="NCBI Taxonomy" id="1208366"/>
    <lineage>
        <taxon>Eukaryota</taxon>
        <taxon>Fungi</taxon>
        <taxon>Dikarya</taxon>
        <taxon>Ascomycota</taxon>
        <taxon>Pezizomycotina</taxon>
        <taxon>Sordariomycetes</taxon>
        <taxon>Hypocreomycetidae</taxon>
        <taxon>Hypocreales</taxon>
        <taxon>Nectriaceae</taxon>
        <taxon>Fusarium</taxon>
        <taxon>Fusarium lateritium species complex</taxon>
    </lineage>
</organism>
<evidence type="ECO:0000256" key="1">
    <source>
        <dbReference type="SAM" id="MobiDB-lite"/>
    </source>
</evidence>
<reference evidence="2" key="1">
    <citation type="journal article" date="2020" name="BMC Genomics">
        <title>Correction to: Identification and distribution of gene clusters required for synthesis of sphingolipid metabolism inhibitors in diverse species of the filamentous fungus Fusarium.</title>
        <authorList>
            <person name="Kim H.S."/>
            <person name="Lohmar J.M."/>
            <person name="Busman M."/>
            <person name="Brown D.W."/>
            <person name="Naumann T.A."/>
            <person name="Divon H.H."/>
            <person name="Lysoe E."/>
            <person name="Uhlig S."/>
            <person name="Proctor R.H."/>
        </authorList>
    </citation>
    <scope>NUCLEOTIDE SEQUENCE</scope>
    <source>
        <strain evidence="2">NRRL 20472</strain>
    </source>
</reference>
<dbReference type="OrthoDB" id="5305386at2759"/>
<feature type="non-terminal residue" evidence="2">
    <location>
        <position position="1"/>
    </location>
</feature>
<sequence length="116" mass="12859">KEAGFNKEYRGHGPPVDTGPEVLALIKPLEGLPNKVVEYLADSAFPNCEAISVLCNALVIQLPEISDDEFQNQLRTLPEDVNGWPFKVVYNRGPPTGRCTPRRRRTNKPLGSESDV</sequence>
<reference evidence="2" key="2">
    <citation type="submission" date="2020-05" db="EMBL/GenBank/DDBJ databases">
        <authorList>
            <person name="Kim H.-S."/>
            <person name="Proctor R.H."/>
            <person name="Brown D.W."/>
        </authorList>
    </citation>
    <scope>NUCLEOTIDE SEQUENCE</scope>
    <source>
        <strain evidence="2">NRRL 20472</strain>
    </source>
</reference>
<evidence type="ECO:0000313" key="3">
    <source>
        <dbReference type="Proteomes" id="UP000622797"/>
    </source>
</evidence>
<feature type="non-terminal residue" evidence="2">
    <location>
        <position position="116"/>
    </location>
</feature>
<dbReference type="AlphaFoldDB" id="A0A8H4TLF9"/>
<comment type="caution">
    <text evidence="2">The sequence shown here is derived from an EMBL/GenBank/DDBJ whole genome shotgun (WGS) entry which is preliminary data.</text>
</comment>
<proteinExistence type="predicted"/>
<dbReference type="EMBL" id="JABEXW010000646">
    <property type="protein sequence ID" value="KAF4960075.1"/>
    <property type="molecule type" value="Genomic_DNA"/>
</dbReference>
<dbReference type="Proteomes" id="UP000622797">
    <property type="component" value="Unassembled WGS sequence"/>
</dbReference>
<evidence type="ECO:0000313" key="2">
    <source>
        <dbReference type="EMBL" id="KAF4960075.1"/>
    </source>
</evidence>
<accession>A0A8H4TLF9</accession>
<gene>
    <name evidence="2" type="ORF">FSARC_10570</name>
</gene>
<feature type="region of interest" description="Disordered" evidence="1">
    <location>
        <begin position="93"/>
        <end position="116"/>
    </location>
</feature>
<keyword evidence="3" id="KW-1185">Reference proteome</keyword>
<name>A0A8H4TLF9_9HYPO</name>